<gene>
    <name evidence="3" type="ORF">IMZ08_19910</name>
</gene>
<evidence type="ECO:0000259" key="2">
    <source>
        <dbReference type="Pfam" id="PF12945"/>
    </source>
</evidence>
<proteinExistence type="predicted"/>
<dbReference type="Pfam" id="PF07238">
    <property type="entry name" value="PilZ"/>
    <property type="match status" value="1"/>
</dbReference>
<dbReference type="RefSeq" id="WP_193539556.1">
    <property type="nucleotide sequence ID" value="NZ_JADCLJ010000024.1"/>
</dbReference>
<name>A0ABR9QP83_9BACI</name>
<accession>A0ABR9QP83</accession>
<protein>
    <submittedName>
        <fullName evidence="3">Flagellar brake domain-containing protein</fullName>
    </submittedName>
</protein>
<keyword evidence="4" id="KW-1185">Reference proteome</keyword>
<keyword evidence="3" id="KW-0282">Flagellum</keyword>
<evidence type="ECO:0000259" key="1">
    <source>
        <dbReference type="Pfam" id="PF07238"/>
    </source>
</evidence>
<organism evidence="3 4">
    <name type="scientific">Litchfieldia luteola</name>
    <dbReference type="NCBI Taxonomy" id="682179"/>
    <lineage>
        <taxon>Bacteria</taxon>
        <taxon>Bacillati</taxon>
        <taxon>Bacillota</taxon>
        <taxon>Bacilli</taxon>
        <taxon>Bacillales</taxon>
        <taxon>Bacillaceae</taxon>
        <taxon>Litchfieldia</taxon>
    </lineage>
</organism>
<evidence type="ECO:0000313" key="3">
    <source>
        <dbReference type="EMBL" id="MBE4910308.1"/>
    </source>
</evidence>
<sequence length="221" mass="25020">MLNIGETVTLEPINNVDGEKYRCRVVEKKGDKLYIDYPINEQTGRTVFLIDGTQLRASFVGKDNTVYLFETAVLGRYKQTIPMIILTYPGKDGLVRIQRRQYVRIDTAIDVAVHPINKEFNPFVTVTSDISAGGALLILPNNSKVKPGLHIHTWFVLPLLSGEYGYLKLTSKVIRIVPGENGERDKASLELIEVKENERQLLIKFCFERQLLSRKKGLPSS</sequence>
<feature type="domain" description="Type III secretion system flagellar brake protein YcgR PilZN" evidence="2">
    <location>
        <begin position="3"/>
        <end position="89"/>
    </location>
</feature>
<reference evidence="3 4" key="1">
    <citation type="submission" date="2020-10" db="EMBL/GenBank/DDBJ databases">
        <title>Bacillus sp. HD4P25, an endophyte from a halophyte.</title>
        <authorList>
            <person name="Sun J.-Q."/>
        </authorList>
    </citation>
    <scope>NUCLEOTIDE SEQUENCE [LARGE SCALE GENOMIC DNA]</scope>
    <source>
        <strain evidence="3 4">YIM 93174</strain>
    </source>
</reference>
<dbReference type="Proteomes" id="UP001516662">
    <property type="component" value="Unassembled WGS sequence"/>
</dbReference>
<dbReference type="Pfam" id="PF12945">
    <property type="entry name" value="PilZNR"/>
    <property type="match status" value="1"/>
</dbReference>
<feature type="domain" description="PilZ" evidence="1">
    <location>
        <begin position="98"/>
        <end position="208"/>
    </location>
</feature>
<evidence type="ECO:0000313" key="4">
    <source>
        <dbReference type="Proteomes" id="UP001516662"/>
    </source>
</evidence>
<comment type="caution">
    <text evidence="3">The sequence shown here is derived from an EMBL/GenBank/DDBJ whole genome shotgun (WGS) entry which is preliminary data.</text>
</comment>
<dbReference type="InterPro" id="IPR009926">
    <property type="entry name" value="T3SS_YcgR_PilZN"/>
</dbReference>
<keyword evidence="3" id="KW-0966">Cell projection</keyword>
<dbReference type="SUPFAM" id="SSF141371">
    <property type="entry name" value="PilZ domain-like"/>
    <property type="match status" value="1"/>
</dbReference>
<keyword evidence="3" id="KW-0969">Cilium</keyword>
<dbReference type="Gene3D" id="2.40.10.220">
    <property type="entry name" value="predicted glycosyltransferase like domains"/>
    <property type="match status" value="1"/>
</dbReference>
<dbReference type="InterPro" id="IPR009875">
    <property type="entry name" value="PilZ_domain"/>
</dbReference>
<dbReference type="EMBL" id="JADCLJ010000024">
    <property type="protein sequence ID" value="MBE4910308.1"/>
    <property type="molecule type" value="Genomic_DNA"/>
</dbReference>